<evidence type="ECO:0000313" key="12">
    <source>
        <dbReference type="Proteomes" id="UP000828390"/>
    </source>
</evidence>
<organism evidence="11 12">
    <name type="scientific">Dreissena polymorpha</name>
    <name type="common">Zebra mussel</name>
    <name type="synonym">Mytilus polymorpha</name>
    <dbReference type="NCBI Taxonomy" id="45954"/>
    <lineage>
        <taxon>Eukaryota</taxon>
        <taxon>Metazoa</taxon>
        <taxon>Spiralia</taxon>
        <taxon>Lophotrochozoa</taxon>
        <taxon>Mollusca</taxon>
        <taxon>Bivalvia</taxon>
        <taxon>Autobranchia</taxon>
        <taxon>Heteroconchia</taxon>
        <taxon>Euheterodonta</taxon>
        <taxon>Imparidentia</taxon>
        <taxon>Neoheterodontei</taxon>
        <taxon>Myida</taxon>
        <taxon>Dreissenoidea</taxon>
        <taxon>Dreissenidae</taxon>
        <taxon>Dreissena</taxon>
    </lineage>
</organism>
<sequence>MLVAIVLIYLVCWGPITTNNMLVSFGLVDDLHTGFLRPMRITFFILSYINSCTNPIVYAFMSKYFRKSFTQTLLLLCRKQTYQECDRFRPTRTFGETRSVSFHSGLTTSIRKSRSFQTVYDFRDKGVNCSDPIQKDYTSPSSRVKFDMRRKLISSN</sequence>
<evidence type="ECO:0000256" key="6">
    <source>
        <dbReference type="ARBA" id="ARBA00023170"/>
    </source>
</evidence>
<dbReference type="InterPro" id="IPR017452">
    <property type="entry name" value="GPCR_Rhodpsn_7TM"/>
</dbReference>
<evidence type="ECO:0000313" key="11">
    <source>
        <dbReference type="EMBL" id="KAH3872812.1"/>
    </source>
</evidence>
<feature type="transmembrane region" description="Helical" evidence="8">
    <location>
        <begin position="42"/>
        <end position="61"/>
    </location>
</feature>
<accession>A0A9D4M8F8</accession>
<gene>
    <name evidence="11" type="ORF">DPMN_036035</name>
</gene>
<feature type="chain" id="PRO_5039600373" description="G-protein coupled receptors family 1 profile domain-containing protein" evidence="9">
    <location>
        <begin position="19"/>
        <end position="156"/>
    </location>
</feature>
<dbReference type="AlphaFoldDB" id="A0A9D4M8F8"/>
<dbReference type="Gene3D" id="1.20.1070.10">
    <property type="entry name" value="Rhodopsin 7-helix transmembrane proteins"/>
    <property type="match status" value="1"/>
</dbReference>
<feature type="signal peptide" evidence="9">
    <location>
        <begin position="1"/>
        <end position="18"/>
    </location>
</feature>
<dbReference type="SUPFAM" id="SSF81321">
    <property type="entry name" value="Family A G protein-coupled receptor-like"/>
    <property type="match status" value="1"/>
</dbReference>
<keyword evidence="4" id="KW-0297">G-protein coupled receptor</keyword>
<keyword evidence="3 8" id="KW-1133">Transmembrane helix</keyword>
<name>A0A9D4M8F8_DREPO</name>
<keyword evidence="12" id="KW-1185">Reference proteome</keyword>
<keyword evidence="6" id="KW-0675">Receptor</keyword>
<feature type="domain" description="G-protein coupled receptors family 1 profile" evidence="10">
    <location>
        <begin position="1"/>
        <end position="58"/>
    </location>
</feature>
<dbReference type="Proteomes" id="UP000828390">
    <property type="component" value="Unassembled WGS sequence"/>
</dbReference>
<dbReference type="GO" id="GO:0005886">
    <property type="term" value="C:plasma membrane"/>
    <property type="evidence" value="ECO:0007669"/>
    <property type="project" value="TreeGrafter"/>
</dbReference>
<comment type="subcellular location">
    <subcellularLocation>
        <location evidence="1">Membrane</location>
        <topology evidence="1">Multi-pass membrane protein</topology>
    </subcellularLocation>
</comment>
<keyword evidence="7" id="KW-0807">Transducer</keyword>
<keyword evidence="9" id="KW-0732">Signal</keyword>
<evidence type="ECO:0000259" key="10">
    <source>
        <dbReference type="PROSITE" id="PS50262"/>
    </source>
</evidence>
<reference evidence="11" key="1">
    <citation type="journal article" date="2019" name="bioRxiv">
        <title>The Genome of the Zebra Mussel, Dreissena polymorpha: A Resource for Invasive Species Research.</title>
        <authorList>
            <person name="McCartney M.A."/>
            <person name="Auch B."/>
            <person name="Kono T."/>
            <person name="Mallez S."/>
            <person name="Zhang Y."/>
            <person name="Obille A."/>
            <person name="Becker A."/>
            <person name="Abrahante J.E."/>
            <person name="Garbe J."/>
            <person name="Badalamenti J.P."/>
            <person name="Herman A."/>
            <person name="Mangelson H."/>
            <person name="Liachko I."/>
            <person name="Sullivan S."/>
            <person name="Sone E.D."/>
            <person name="Koren S."/>
            <person name="Silverstein K.A.T."/>
            <person name="Beckman K.B."/>
            <person name="Gohl D.M."/>
        </authorList>
    </citation>
    <scope>NUCLEOTIDE SEQUENCE</scope>
    <source>
        <strain evidence="11">Duluth1</strain>
        <tissue evidence="11">Whole animal</tissue>
    </source>
</reference>
<evidence type="ECO:0000256" key="8">
    <source>
        <dbReference type="SAM" id="Phobius"/>
    </source>
</evidence>
<evidence type="ECO:0000256" key="5">
    <source>
        <dbReference type="ARBA" id="ARBA00023136"/>
    </source>
</evidence>
<proteinExistence type="predicted"/>
<dbReference type="PANTHER" id="PTHR45695">
    <property type="entry name" value="LEUCOKININ RECEPTOR-RELATED"/>
    <property type="match status" value="1"/>
</dbReference>
<evidence type="ECO:0000256" key="9">
    <source>
        <dbReference type="SAM" id="SignalP"/>
    </source>
</evidence>
<comment type="caution">
    <text evidence="11">The sequence shown here is derived from an EMBL/GenBank/DDBJ whole genome shotgun (WGS) entry which is preliminary data.</text>
</comment>
<evidence type="ECO:0000256" key="3">
    <source>
        <dbReference type="ARBA" id="ARBA00022989"/>
    </source>
</evidence>
<dbReference type="EMBL" id="JAIWYP010000002">
    <property type="protein sequence ID" value="KAH3872812.1"/>
    <property type="molecule type" value="Genomic_DNA"/>
</dbReference>
<keyword evidence="5 8" id="KW-0472">Membrane</keyword>
<protein>
    <recommendedName>
        <fullName evidence="10">G-protein coupled receptors family 1 profile domain-containing protein</fullName>
    </recommendedName>
</protein>
<evidence type="ECO:0000256" key="2">
    <source>
        <dbReference type="ARBA" id="ARBA00022692"/>
    </source>
</evidence>
<keyword evidence="2 8" id="KW-0812">Transmembrane</keyword>
<dbReference type="PROSITE" id="PS50262">
    <property type="entry name" value="G_PROTEIN_RECEP_F1_2"/>
    <property type="match status" value="1"/>
</dbReference>
<reference evidence="11" key="2">
    <citation type="submission" date="2020-11" db="EMBL/GenBank/DDBJ databases">
        <authorList>
            <person name="McCartney M.A."/>
            <person name="Auch B."/>
            <person name="Kono T."/>
            <person name="Mallez S."/>
            <person name="Becker A."/>
            <person name="Gohl D.M."/>
            <person name="Silverstein K.A.T."/>
            <person name="Koren S."/>
            <person name="Bechman K.B."/>
            <person name="Herman A."/>
            <person name="Abrahante J.E."/>
            <person name="Garbe J."/>
        </authorList>
    </citation>
    <scope>NUCLEOTIDE SEQUENCE</scope>
    <source>
        <strain evidence="11">Duluth1</strain>
        <tissue evidence="11">Whole animal</tissue>
    </source>
</reference>
<evidence type="ECO:0000256" key="1">
    <source>
        <dbReference type="ARBA" id="ARBA00004141"/>
    </source>
</evidence>
<evidence type="ECO:0000256" key="7">
    <source>
        <dbReference type="ARBA" id="ARBA00023224"/>
    </source>
</evidence>
<evidence type="ECO:0000256" key="4">
    <source>
        <dbReference type="ARBA" id="ARBA00023040"/>
    </source>
</evidence>
<dbReference type="PANTHER" id="PTHR45695:SF15">
    <property type="entry name" value="OPSIN RH2"/>
    <property type="match status" value="1"/>
</dbReference>
<dbReference type="GO" id="GO:0004930">
    <property type="term" value="F:G protein-coupled receptor activity"/>
    <property type="evidence" value="ECO:0007669"/>
    <property type="project" value="UniProtKB-KW"/>
</dbReference>